<organism evidence="1 2">
    <name type="scientific">Leucogyrophana mollusca</name>
    <dbReference type="NCBI Taxonomy" id="85980"/>
    <lineage>
        <taxon>Eukaryota</taxon>
        <taxon>Fungi</taxon>
        <taxon>Dikarya</taxon>
        <taxon>Basidiomycota</taxon>
        <taxon>Agaricomycotina</taxon>
        <taxon>Agaricomycetes</taxon>
        <taxon>Agaricomycetidae</taxon>
        <taxon>Boletales</taxon>
        <taxon>Boletales incertae sedis</taxon>
        <taxon>Leucogyrophana</taxon>
    </lineage>
</organism>
<comment type="caution">
    <text evidence="1">The sequence shown here is derived from an EMBL/GenBank/DDBJ whole genome shotgun (WGS) entry which is preliminary data.</text>
</comment>
<evidence type="ECO:0000313" key="2">
    <source>
        <dbReference type="Proteomes" id="UP000790709"/>
    </source>
</evidence>
<name>A0ACB8AY52_9AGAM</name>
<gene>
    <name evidence="1" type="ORF">BV22DRAFT_915168</name>
</gene>
<proteinExistence type="predicted"/>
<reference evidence="1" key="1">
    <citation type="journal article" date="2021" name="New Phytol.">
        <title>Evolutionary innovations through gain and loss of genes in the ectomycorrhizal Boletales.</title>
        <authorList>
            <person name="Wu G."/>
            <person name="Miyauchi S."/>
            <person name="Morin E."/>
            <person name="Kuo A."/>
            <person name="Drula E."/>
            <person name="Varga T."/>
            <person name="Kohler A."/>
            <person name="Feng B."/>
            <person name="Cao Y."/>
            <person name="Lipzen A."/>
            <person name="Daum C."/>
            <person name="Hundley H."/>
            <person name="Pangilinan J."/>
            <person name="Johnson J."/>
            <person name="Barry K."/>
            <person name="LaButti K."/>
            <person name="Ng V."/>
            <person name="Ahrendt S."/>
            <person name="Min B."/>
            <person name="Choi I.G."/>
            <person name="Park H."/>
            <person name="Plett J.M."/>
            <person name="Magnuson J."/>
            <person name="Spatafora J.W."/>
            <person name="Nagy L.G."/>
            <person name="Henrissat B."/>
            <person name="Grigoriev I.V."/>
            <person name="Yang Z.L."/>
            <person name="Xu J."/>
            <person name="Martin F.M."/>
        </authorList>
    </citation>
    <scope>NUCLEOTIDE SEQUENCE</scope>
    <source>
        <strain evidence="1">KUC20120723A-06</strain>
    </source>
</reference>
<dbReference type="EMBL" id="MU266837">
    <property type="protein sequence ID" value="KAH7918179.1"/>
    <property type="molecule type" value="Genomic_DNA"/>
</dbReference>
<keyword evidence="2" id="KW-1185">Reference proteome</keyword>
<accession>A0ACB8AY52</accession>
<protein>
    <submittedName>
        <fullName evidence="1">Uncharacterized protein</fullName>
    </submittedName>
</protein>
<sequence length="96" mass="10566">MLQLAIEDLLLQSSQLESSRILISVSISVHVTAHHKVFNPAAITLPFQLSGVIDNSCIQFIIPVKDALILLFAFASSTHFHSAHKLSVLLLRYPSC</sequence>
<dbReference type="Proteomes" id="UP000790709">
    <property type="component" value="Unassembled WGS sequence"/>
</dbReference>
<evidence type="ECO:0000313" key="1">
    <source>
        <dbReference type="EMBL" id="KAH7918179.1"/>
    </source>
</evidence>